<dbReference type="Pfam" id="PF10882">
    <property type="entry name" value="bPH_5"/>
    <property type="match status" value="1"/>
</dbReference>
<dbReference type="AlphaFoldDB" id="A0A386H5N6"/>
<reference evidence="3 4" key="1">
    <citation type="journal article" date="2019" name="Int. J. Syst. Evol. Microbiol.">
        <title>Clostridium fermenticellae sp. nov., isolated from the mud in a fermentation cellar for the production of the Chinese liquor, baijiu.</title>
        <authorList>
            <person name="Xu P.X."/>
            <person name="Chai L.J."/>
            <person name="Qiu T."/>
            <person name="Zhang X.J."/>
            <person name="Lu Z.M."/>
            <person name="Xiao C."/>
            <person name="Wang S.T."/>
            <person name="Shen C.H."/>
            <person name="Shi J.S."/>
            <person name="Xu Z.H."/>
        </authorList>
    </citation>
    <scope>NUCLEOTIDE SEQUENCE [LARGE SCALE GENOMIC DNA]</scope>
    <source>
        <strain evidence="3 4">JN500901</strain>
    </source>
</reference>
<keyword evidence="4" id="KW-1185">Reference proteome</keyword>
<organism evidence="3 4">
    <name type="scientific">Clostridium fermenticellae</name>
    <dbReference type="NCBI Taxonomy" id="2068654"/>
    <lineage>
        <taxon>Bacteria</taxon>
        <taxon>Bacillati</taxon>
        <taxon>Bacillota</taxon>
        <taxon>Clostridia</taxon>
        <taxon>Eubacteriales</taxon>
        <taxon>Clostridiaceae</taxon>
        <taxon>Clostridium</taxon>
    </lineage>
</organism>
<keyword evidence="1" id="KW-1133">Transmembrane helix</keyword>
<keyword evidence="1" id="KW-0472">Membrane</keyword>
<evidence type="ECO:0000256" key="1">
    <source>
        <dbReference type="SAM" id="Phobius"/>
    </source>
</evidence>
<gene>
    <name evidence="3" type="ORF">D4Z93_10715</name>
</gene>
<dbReference type="KEGG" id="cfer:D4Z93_10715"/>
<feature type="transmembrane region" description="Helical" evidence="1">
    <location>
        <begin position="12"/>
        <end position="32"/>
    </location>
</feature>
<feature type="transmembrane region" description="Helical" evidence="1">
    <location>
        <begin position="241"/>
        <end position="261"/>
    </location>
</feature>
<keyword evidence="1" id="KW-0812">Transmembrane</keyword>
<dbReference type="OrthoDB" id="1932057at2"/>
<evidence type="ECO:0000313" key="3">
    <source>
        <dbReference type="EMBL" id="AYD40966.1"/>
    </source>
</evidence>
<protein>
    <recommendedName>
        <fullName evidence="2">Bacterial Pleckstrin homology domain-containing protein</fullName>
    </recommendedName>
</protein>
<dbReference type="EMBL" id="CP032416">
    <property type="protein sequence ID" value="AYD40966.1"/>
    <property type="molecule type" value="Genomic_DNA"/>
</dbReference>
<feature type="transmembrane region" description="Helical" evidence="1">
    <location>
        <begin position="186"/>
        <end position="209"/>
    </location>
</feature>
<dbReference type="InterPro" id="IPR027783">
    <property type="entry name" value="Bacterial_PH-related"/>
</dbReference>
<name>A0A386H5N6_9CLOT</name>
<evidence type="ECO:0000259" key="2">
    <source>
        <dbReference type="Pfam" id="PF10882"/>
    </source>
</evidence>
<proteinExistence type="predicted"/>
<dbReference type="Proteomes" id="UP000266301">
    <property type="component" value="Chromosome"/>
</dbReference>
<feature type="transmembrane region" description="Helical" evidence="1">
    <location>
        <begin position="273"/>
        <end position="294"/>
    </location>
</feature>
<feature type="transmembrane region" description="Helical" evidence="1">
    <location>
        <begin position="44"/>
        <end position="65"/>
    </location>
</feature>
<evidence type="ECO:0000313" key="4">
    <source>
        <dbReference type="Proteomes" id="UP000266301"/>
    </source>
</evidence>
<sequence length="295" mass="34268">MKNYKSVKSPGILFMLGTAIVYNLLFIILLFIVNSYEVSVLLKLIIAAFNLYQLYYIVIYTSLVYSIDDSNIYIKSALRLKKLIIPLKDVKGYKEQLGHINGSKISGYGKNYFAIGRALVKKIGFTYMFVTSTRNIIYIKTNDTIYGLSPENFYDFKSKLNEKNIYETDWEYNINSNINIYKDKKIFIPFLIIAVVIVVITFMPIIMYLNGSLKNIMPLCFNSKFVAVKFGTGKQFAFKQMFYGLLNMAVLFCMYHAAYLYARYDKKSVYKYIYIPFVLAITFLVIQIRILLIFG</sequence>
<feature type="domain" description="Bacterial Pleckstrin homology" evidence="2">
    <location>
        <begin position="64"/>
        <end position="163"/>
    </location>
</feature>
<accession>A0A386H5N6</accession>
<dbReference type="RefSeq" id="WP_119973423.1">
    <property type="nucleotide sequence ID" value="NZ_CP032416.1"/>
</dbReference>